<sequence length="441" mass="49272">MTTTMMRLRQHLGLVSSPSIYTSAIARFGNNTPHRRRTSTSTTTHITQKQFLLLVILLLLLLLLLFSVVFLIPTVSLPPARSRTMSSSASDAAPFEKPRAVVKKVLAESQPEGQGATVRRSIGRHELRNLDPFLLLDEFTGTTTLSTPRFPAFSDHPNFPARPSMAVCCLRPHLSLDWCRSLQARRVSRPPPQRIRDRHLHARGGIHPPGLRWAQGHHQDRGRAVDDGGARHRALGDAGGGRRAQGPAALDQPLLQGQDDRAAVPGAGEQGHQPRGERGRRRGGPRHCRGGPRRGVPRVHAHPHHVRGLHHASRVSPAPARPGGLERLRLRRRRRGRVRAGDGHGALLPRPRPRRRRQRVEQVHQAAEVRPRRRAAARRARGAARALRHELARPDSEGHGGLLLWQERLREGRTVELLRLIGEAGSRWRQINLPCKLNILY</sequence>
<feature type="region of interest" description="Disordered" evidence="1">
    <location>
        <begin position="202"/>
        <end position="247"/>
    </location>
</feature>
<organism evidence="3 4">
    <name type="scientific">Zea mays</name>
    <name type="common">Maize</name>
    <dbReference type="NCBI Taxonomy" id="4577"/>
    <lineage>
        <taxon>Eukaryota</taxon>
        <taxon>Viridiplantae</taxon>
        <taxon>Streptophyta</taxon>
        <taxon>Embryophyta</taxon>
        <taxon>Tracheophyta</taxon>
        <taxon>Spermatophyta</taxon>
        <taxon>Magnoliopsida</taxon>
        <taxon>Liliopsida</taxon>
        <taxon>Poales</taxon>
        <taxon>Poaceae</taxon>
        <taxon>PACMAD clade</taxon>
        <taxon>Panicoideae</taxon>
        <taxon>Andropogonodae</taxon>
        <taxon>Andropogoneae</taxon>
        <taxon>Tripsacinae</taxon>
        <taxon>Zea</taxon>
    </lineage>
</organism>
<dbReference type="InParanoid" id="A0A804M799"/>
<reference evidence="3" key="2">
    <citation type="submission" date="2019-07" db="EMBL/GenBank/DDBJ databases">
        <authorList>
            <person name="Seetharam A."/>
            <person name="Woodhouse M."/>
            <person name="Cannon E."/>
        </authorList>
    </citation>
    <scope>NUCLEOTIDE SEQUENCE [LARGE SCALE GENOMIC DNA]</scope>
    <source>
        <strain evidence="3">cv. B73</strain>
    </source>
</reference>
<name>A0A804M799_MAIZE</name>
<dbReference type="OrthoDB" id="198735at2759"/>
<dbReference type="Gramene" id="Zm00001eb064350_T002">
    <property type="protein sequence ID" value="Zm00001eb064350_P002"/>
    <property type="gene ID" value="Zm00001eb064350"/>
</dbReference>
<feature type="compositionally biased region" description="Basic residues" evidence="1">
    <location>
        <begin position="278"/>
        <end position="313"/>
    </location>
</feature>
<dbReference type="PANTHER" id="PTHR13903:SF8">
    <property type="entry name" value="PIRIN"/>
    <property type="match status" value="1"/>
</dbReference>
<reference evidence="3" key="3">
    <citation type="submission" date="2021-05" db="UniProtKB">
        <authorList>
            <consortium name="EnsemblPlants"/>
        </authorList>
    </citation>
    <scope>IDENTIFICATION</scope>
    <source>
        <strain evidence="3">cv. B73</strain>
    </source>
</reference>
<keyword evidence="4" id="KW-1185">Reference proteome</keyword>
<evidence type="ECO:0000313" key="3">
    <source>
        <dbReference type="EnsemblPlants" id="Zm00001eb064350_P002"/>
    </source>
</evidence>
<evidence type="ECO:0000256" key="2">
    <source>
        <dbReference type="SAM" id="Phobius"/>
    </source>
</evidence>
<keyword evidence="5" id="KW-1267">Proteomics identification</keyword>
<dbReference type="AlphaFoldDB" id="A0A804M799"/>
<dbReference type="Proteomes" id="UP000007305">
    <property type="component" value="Chromosome 1"/>
</dbReference>
<dbReference type="InterPro" id="IPR012093">
    <property type="entry name" value="Pirin"/>
</dbReference>
<dbReference type="EnsemblPlants" id="Zm00001eb064350_T002">
    <property type="protein sequence ID" value="Zm00001eb064350_P002"/>
    <property type="gene ID" value="Zm00001eb064350"/>
</dbReference>
<keyword evidence="2" id="KW-1133">Transmembrane helix</keyword>
<feature type="compositionally biased region" description="Basic and acidic residues" evidence="1">
    <location>
        <begin position="217"/>
        <end position="230"/>
    </location>
</feature>
<feature type="region of interest" description="Disordered" evidence="1">
    <location>
        <begin position="336"/>
        <end position="360"/>
    </location>
</feature>
<gene>
    <name evidence="3" type="primary">LOC100193073</name>
</gene>
<evidence type="ECO:0007829" key="5">
    <source>
        <dbReference type="PeptideAtlas" id="A0A804M799"/>
    </source>
</evidence>
<feature type="transmembrane region" description="Helical" evidence="2">
    <location>
        <begin position="51"/>
        <end position="72"/>
    </location>
</feature>
<evidence type="ECO:0000313" key="4">
    <source>
        <dbReference type="Proteomes" id="UP000007305"/>
    </source>
</evidence>
<keyword evidence="2" id="KW-0472">Membrane</keyword>
<dbReference type="PANTHER" id="PTHR13903">
    <property type="entry name" value="PIRIN-RELATED"/>
    <property type="match status" value="1"/>
</dbReference>
<keyword evidence="2" id="KW-0812">Transmembrane</keyword>
<evidence type="ECO:0000256" key="1">
    <source>
        <dbReference type="SAM" id="MobiDB-lite"/>
    </source>
</evidence>
<feature type="region of interest" description="Disordered" evidence="1">
    <location>
        <begin position="261"/>
        <end position="323"/>
    </location>
</feature>
<dbReference type="Gene3D" id="2.60.120.10">
    <property type="entry name" value="Jelly Rolls"/>
    <property type="match status" value="1"/>
</dbReference>
<dbReference type="InterPro" id="IPR014710">
    <property type="entry name" value="RmlC-like_jellyroll"/>
</dbReference>
<reference evidence="4" key="1">
    <citation type="submission" date="2015-12" db="EMBL/GenBank/DDBJ databases">
        <title>Update maize B73 reference genome by single molecule sequencing technologies.</title>
        <authorList>
            <consortium name="Maize Genome Sequencing Project"/>
            <person name="Ware D."/>
        </authorList>
    </citation>
    <scope>NUCLEOTIDE SEQUENCE [LARGE SCALE GENOMIC DNA]</scope>
    <source>
        <strain evidence="4">cv. B73</strain>
    </source>
</reference>
<proteinExistence type="evidence at protein level"/>
<protein>
    <submittedName>
        <fullName evidence="3">Uncharacterized protein</fullName>
    </submittedName>
</protein>
<accession>A0A804M799</accession>